<feature type="region of interest" description="Disordered" evidence="1">
    <location>
        <begin position="520"/>
        <end position="551"/>
    </location>
</feature>
<dbReference type="GO" id="GO:0030833">
    <property type="term" value="P:regulation of actin filament polymerization"/>
    <property type="evidence" value="ECO:0000318"/>
    <property type="project" value="GO_Central"/>
</dbReference>
<name>Q750A0_EREGS</name>
<dbReference type="HOGENOM" id="CLU_016629_0_0_1"/>
<dbReference type="InterPro" id="IPR013083">
    <property type="entry name" value="Znf_RING/FYVE/PHD"/>
</dbReference>
<evidence type="ECO:0000313" key="2">
    <source>
        <dbReference type="EMBL" id="AAS54546.1"/>
    </source>
</evidence>
<feature type="compositionally biased region" description="Basic and acidic residues" evidence="1">
    <location>
        <begin position="587"/>
        <end position="605"/>
    </location>
</feature>
<reference evidence="2 3" key="1">
    <citation type="journal article" date="2004" name="Science">
        <title>The Ashbya gossypii genome as a tool for mapping the ancient Saccharomyces cerevisiae genome.</title>
        <authorList>
            <person name="Dietrich F.S."/>
            <person name="Voegeli S."/>
            <person name="Brachat S."/>
            <person name="Lerch A."/>
            <person name="Gates K."/>
            <person name="Steiner S."/>
            <person name="Mohr C."/>
            <person name="Pohlmann R."/>
            <person name="Luedi P."/>
            <person name="Choi S."/>
            <person name="Wing R.A."/>
            <person name="Flavier A."/>
            <person name="Gaffney T.D."/>
            <person name="Philippsen P."/>
        </authorList>
    </citation>
    <scope>NUCLEOTIDE SEQUENCE [LARGE SCALE GENOMIC DNA]</scope>
    <source>
        <strain evidence="3">ATCC 10895 / CBS 109.51 / FGSC 9923 / NRRL Y-1056</strain>
    </source>
</reference>
<protein>
    <submittedName>
        <fullName evidence="2">AGR057Cp</fullName>
    </submittedName>
</protein>
<dbReference type="eggNOG" id="ENOG502QPXN">
    <property type="taxonomic scope" value="Eukaryota"/>
</dbReference>
<evidence type="ECO:0000256" key="1">
    <source>
        <dbReference type="SAM" id="MobiDB-lite"/>
    </source>
</evidence>
<dbReference type="GO" id="GO:0030864">
    <property type="term" value="C:cortical actin cytoskeleton"/>
    <property type="evidence" value="ECO:0000318"/>
    <property type="project" value="GO_Central"/>
</dbReference>
<dbReference type="OrthoDB" id="303107at2759"/>
<dbReference type="Gene3D" id="3.30.40.10">
    <property type="entry name" value="Zinc/RING finger domain, C3HC4 (zinc finger)"/>
    <property type="match status" value="1"/>
</dbReference>
<feature type="region of interest" description="Disordered" evidence="1">
    <location>
        <begin position="587"/>
        <end position="610"/>
    </location>
</feature>
<accession>Q750A0</accession>
<dbReference type="InParanoid" id="Q750A0"/>
<dbReference type="AlphaFoldDB" id="Q750A0"/>
<feature type="compositionally biased region" description="Polar residues" evidence="1">
    <location>
        <begin position="704"/>
        <end position="727"/>
    </location>
</feature>
<feature type="region of interest" description="Disordered" evidence="1">
    <location>
        <begin position="652"/>
        <end position="727"/>
    </location>
</feature>
<dbReference type="KEGG" id="ago:AGOS_AGR057C"/>
<sequence>MGSSSRNKRGKRSVDWEAYVGEETAQQLRKVGGEGVPVPAELARQWSYTYSVGWLYNVCASYWTEAGKPLWKEVRFDERLMLADVGVGEGVFREVQEQLLRAVSQSKAAEVEDWDAVVKPLLRGAVADYDGDAEFAALGVSAQFEVVYRLIKLAERRSIAFRNYVTNHEALFQFPQIWEDEQTSVLVLPGSKVVRKRVVPRKGVGLRIPVKLRNCTVRYEDPGGAVELAHYDYSSELDAYLKDIEVEYEVLAYNWPTFLAYVQELEEGEFREFFCELLPYAAENEVYGAKLWAGLVKERSMQELITRRKRSSSRLVAREEETQRRQVEDDWHSKLDERDRFLRLRSKLVAKRAKKTKDALWTVLWERFESDAKIEKMRRRNEAATPEAGGDELLTPAERYALEQGQGFLAPVVPVAEPARPLAVPCNELPDEYCITKTDFDRLASHGIPVEDVHEDSKDWYFQCPCGVEEVSPGLESPALQQALVCCDQCLRWQHWDCQHPAAIELLAAGKDSHNFALVPPGPAPTRRASRRGAAADPYQDPDRPTARRRPVGEAEPFLCSWCVAALERTLRASFRDELTATRLRERKQAEERERRKRLKEEKRRQVLFHRQQQPVATLLSQHAVPVAQSRDQYPLHQPQLASWQVHRPSPATHILPTQLPGPARTGLLPHAQAPATAKHEPQPETLRPAQPEGTNDHDDANPPSHSQRSPASVASSGASYPTDTYA</sequence>
<keyword evidence="3" id="KW-1185">Reference proteome</keyword>
<organism evidence="2 3">
    <name type="scientific">Eremothecium gossypii (strain ATCC 10895 / CBS 109.51 / FGSC 9923 / NRRL Y-1056)</name>
    <name type="common">Yeast</name>
    <name type="synonym">Ashbya gossypii</name>
    <dbReference type="NCBI Taxonomy" id="284811"/>
    <lineage>
        <taxon>Eukaryota</taxon>
        <taxon>Fungi</taxon>
        <taxon>Dikarya</taxon>
        <taxon>Ascomycota</taxon>
        <taxon>Saccharomycotina</taxon>
        <taxon>Saccharomycetes</taxon>
        <taxon>Saccharomycetales</taxon>
        <taxon>Saccharomycetaceae</taxon>
        <taxon>Eremothecium</taxon>
    </lineage>
</organism>
<dbReference type="OMA" id="WQHWECQ"/>
<dbReference type="InterPro" id="IPR011011">
    <property type="entry name" value="Znf_FYVE_PHD"/>
</dbReference>
<dbReference type="Proteomes" id="UP000000591">
    <property type="component" value="Chromosome VII"/>
</dbReference>
<dbReference type="SUPFAM" id="SSF57903">
    <property type="entry name" value="FYVE/PHD zinc finger"/>
    <property type="match status" value="1"/>
</dbReference>
<dbReference type="RefSeq" id="NP_986722.1">
    <property type="nucleotide sequence ID" value="NM_211784.2"/>
</dbReference>
<proteinExistence type="predicted"/>
<dbReference type="GeneID" id="4623023"/>
<dbReference type="EMBL" id="AE016820">
    <property type="protein sequence ID" value="AAS54546.1"/>
    <property type="molecule type" value="Genomic_DNA"/>
</dbReference>
<dbReference type="GO" id="GO:0030427">
    <property type="term" value="C:site of polarized growth"/>
    <property type="evidence" value="ECO:0000318"/>
    <property type="project" value="GO_Central"/>
</dbReference>
<dbReference type="GO" id="GO:0051015">
    <property type="term" value="F:actin filament binding"/>
    <property type="evidence" value="ECO:0000318"/>
    <property type="project" value="GO_Central"/>
</dbReference>
<dbReference type="STRING" id="284811.Q750A0"/>
<reference evidence="3" key="2">
    <citation type="journal article" date="2013" name="G3 (Bethesda)">
        <title>Genomes of Ashbya fungi isolated from insects reveal four mating-type loci, numerous translocations, lack of transposons, and distinct gene duplications.</title>
        <authorList>
            <person name="Dietrich F.S."/>
            <person name="Voegeli S."/>
            <person name="Kuo S."/>
            <person name="Philippsen P."/>
        </authorList>
    </citation>
    <scope>GENOME REANNOTATION</scope>
    <source>
        <strain evidence="3">ATCC 10895 / CBS 109.51 / FGSC 9923 / NRRL Y-1056</strain>
    </source>
</reference>
<evidence type="ECO:0000313" key="3">
    <source>
        <dbReference type="Proteomes" id="UP000000591"/>
    </source>
</evidence>
<dbReference type="FunCoup" id="Q750A0">
    <property type="interactions" value="230"/>
</dbReference>
<gene>
    <name evidence="2" type="ORF">AGOS_AGR057C</name>
</gene>